<comment type="caution">
    <text evidence="1">The sequence shown here is derived from an EMBL/GenBank/DDBJ whole genome shotgun (WGS) entry which is preliminary data.</text>
</comment>
<protein>
    <recommendedName>
        <fullName evidence="3">Carboxymuconolactone decarboxylase-like domain-containing protein</fullName>
    </recommendedName>
</protein>
<evidence type="ECO:0008006" key="3">
    <source>
        <dbReference type="Google" id="ProtNLM"/>
    </source>
</evidence>
<proteinExistence type="predicted"/>
<dbReference type="InterPro" id="IPR029032">
    <property type="entry name" value="AhpD-like"/>
</dbReference>
<evidence type="ECO:0000313" key="1">
    <source>
        <dbReference type="EMBL" id="MBI3126542.1"/>
    </source>
</evidence>
<dbReference type="Proteomes" id="UP000782312">
    <property type="component" value="Unassembled WGS sequence"/>
</dbReference>
<dbReference type="AlphaFoldDB" id="A0A932HYK5"/>
<gene>
    <name evidence="1" type="ORF">HYZ11_02945</name>
</gene>
<dbReference type="SUPFAM" id="SSF69118">
    <property type="entry name" value="AhpD-like"/>
    <property type="match status" value="1"/>
</dbReference>
<reference evidence="1" key="1">
    <citation type="submission" date="2020-07" db="EMBL/GenBank/DDBJ databases">
        <title>Huge and variable diversity of episymbiotic CPR bacteria and DPANN archaea in groundwater ecosystems.</title>
        <authorList>
            <person name="He C.Y."/>
            <person name="Keren R."/>
            <person name="Whittaker M."/>
            <person name="Farag I.F."/>
            <person name="Doudna J."/>
            <person name="Cate J.H.D."/>
            <person name="Banfield J.F."/>
        </authorList>
    </citation>
    <scope>NUCLEOTIDE SEQUENCE</scope>
    <source>
        <strain evidence="1">NC_groundwater_763_Ag_S-0.2um_68_21</strain>
    </source>
</reference>
<sequence>MKERVNLVQPEAAGPEVARLYEAVTKMLGRVPHSYRALARTPHVARVMLPFNAVLQREGAGSLLSSRIKEMAVIKTSKVNGCAY</sequence>
<evidence type="ECO:0000313" key="2">
    <source>
        <dbReference type="Proteomes" id="UP000782312"/>
    </source>
</evidence>
<name>A0A932HYK5_UNCTE</name>
<accession>A0A932HYK5</accession>
<dbReference type="Gene3D" id="1.20.1290.10">
    <property type="entry name" value="AhpD-like"/>
    <property type="match status" value="1"/>
</dbReference>
<organism evidence="1 2">
    <name type="scientific">Tectimicrobiota bacterium</name>
    <dbReference type="NCBI Taxonomy" id="2528274"/>
    <lineage>
        <taxon>Bacteria</taxon>
        <taxon>Pseudomonadati</taxon>
        <taxon>Nitrospinota/Tectimicrobiota group</taxon>
        <taxon>Candidatus Tectimicrobiota</taxon>
    </lineage>
</organism>
<dbReference type="EMBL" id="JACPUR010000004">
    <property type="protein sequence ID" value="MBI3126542.1"/>
    <property type="molecule type" value="Genomic_DNA"/>
</dbReference>